<evidence type="ECO:0000313" key="3">
    <source>
        <dbReference type="Proteomes" id="UP001362999"/>
    </source>
</evidence>
<keyword evidence="1" id="KW-0732">Signal</keyword>
<feature type="signal peptide" evidence="1">
    <location>
        <begin position="1"/>
        <end position="20"/>
    </location>
</feature>
<protein>
    <submittedName>
        <fullName evidence="2">Secreted protein</fullName>
    </submittedName>
</protein>
<keyword evidence="3" id="KW-1185">Reference proteome</keyword>
<gene>
    <name evidence="2" type="ORF">R3P38DRAFT_2881766</name>
</gene>
<evidence type="ECO:0000313" key="2">
    <source>
        <dbReference type="EMBL" id="KAK7044932.1"/>
    </source>
</evidence>
<feature type="chain" id="PRO_5043945475" evidence="1">
    <location>
        <begin position="21"/>
        <end position="282"/>
    </location>
</feature>
<comment type="caution">
    <text evidence="2">The sequence shown here is derived from an EMBL/GenBank/DDBJ whole genome shotgun (WGS) entry which is preliminary data.</text>
</comment>
<dbReference type="Proteomes" id="UP001362999">
    <property type="component" value="Unassembled WGS sequence"/>
</dbReference>
<reference evidence="2 3" key="1">
    <citation type="journal article" date="2024" name="J Genomics">
        <title>Draft genome sequencing and assembly of Favolaschia claudopus CIRM-BRFM 2984 isolated from oak limbs.</title>
        <authorList>
            <person name="Navarro D."/>
            <person name="Drula E."/>
            <person name="Chaduli D."/>
            <person name="Cazenave R."/>
            <person name="Ahrendt S."/>
            <person name="Wang J."/>
            <person name="Lipzen A."/>
            <person name="Daum C."/>
            <person name="Barry K."/>
            <person name="Grigoriev I.V."/>
            <person name="Favel A."/>
            <person name="Rosso M.N."/>
            <person name="Martin F."/>
        </authorList>
    </citation>
    <scope>NUCLEOTIDE SEQUENCE [LARGE SCALE GENOMIC DNA]</scope>
    <source>
        <strain evidence="2 3">CIRM-BRFM 2984</strain>
    </source>
</reference>
<evidence type="ECO:0000256" key="1">
    <source>
        <dbReference type="SAM" id="SignalP"/>
    </source>
</evidence>
<proteinExistence type="predicted"/>
<organism evidence="2 3">
    <name type="scientific">Favolaschia claudopus</name>
    <dbReference type="NCBI Taxonomy" id="2862362"/>
    <lineage>
        <taxon>Eukaryota</taxon>
        <taxon>Fungi</taxon>
        <taxon>Dikarya</taxon>
        <taxon>Basidiomycota</taxon>
        <taxon>Agaricomycotina</taxon>
        <taxon>Agaricomycetes</taxon>
        <taxon>Agaricomycetidae</taxon>
        <taxon>Agaricales</taxon>
        <taxon>Marasmiineae</taxon>
        <taxon>Mycenaceae</taxon>
        <taxon>Favolaschia</taxon>
    </lineage>
</organism>
<dbReference type="AlphaFoldDB" id="A0AAW0D1W1"/>
<dbReference type="EMBL" id="JAWWNJ010000011">
    <property type="protein sequence ID" value="KAK7044932.1"/>
    <property type="molecule type" value="Genomic_DNA"/>
</dbReference>
<sequence>MLPVFYWLVCAALLVLPAFGAPRRHEFYDPRILGGRMLNNVTRRGGEPLNVIISGLSAPSVLTTPGFLNFANSLGLCSYVSYPRRHSMKHSGSPQPANLGDGNGWVHEMMVLRESYGSAALGTCLETFIGTVYRQDGPEANSGALFLAVSQEENLFWHHTISRDGYNIGRDLLVNQATRRTTSYKGVRYITTARPIYDLMTPGKLGCALPFLPFLQSKFYILPAELITVYITIDGTVVLLTVNVELSIESFVSRQFKLVADYFSMLFFVHTTYCMQNIWTIW</sequence>
<accession>A0AAW0D1W1</accession>
<name>A0AAW0D1W1_9AGAR</name>